<organism evidence="2 3">
    <name type="scientific">Kalanchoe fedtschenkoi</name>
    <name type="common">Lavender scallops</name>
    <name type="synonym">South American air plant</name>
    <dbReference type="NCBI Taxonomy" id="63787"/>
    <lineage>
        <taxon>Eukaryota</taxon>
        <taxon>Viridiplantae</taxon>
        <taxon>Streptophyta</taxon>
        <taxon>Embryophyta</taxon>
        <taxon>Tracheophyta</taxon>
        <taxon>Spermatophyta</taxon>
        <taxon>Magnoliopsida</taxon>
        <taxon>eudicotyledons</taxon>
        <taxon>Gunneridae</taxon>
        <taxon>Pentapetalae</taxon>
        <taxon>Saxifragales</taxon>
        <taxon>Crassulaceae</taxon>
        <taxon>Kalanchoe</taxon>
    </lineage>
</organism>
<dbReference type="Gramene" id="Kaladp0011s0353.1.v1.1">
    <property type="protein sequence ID" value="Kaladp0011s0353.1.v1.1"/>
    <property type="gene ID" value="Kaladp0011s0353.v1.1"/>
</dbReference>
<dbReference type="InterPro" id="IPR056689">
    <property type="entry name" value="DUF7787"/>
</dbReference>
<dbReference type="PANTHER" id="PTHR35096:SF8">
    <property type="entry name" value="OS03G0308600 PROTEIN"/>
    <property type="match status" value="1"/>
</dbReference>
<keyword evidence="3" id="KW-1185">Reference proteome</keyword>
<feature type="domain" description="DUF7787" evidence="1">
    <location>
        <begin position="3"/>
        <end position="37"/>
    </location>
</feature>
<protein>
    <recommendedName>
        <fullName evidence="1">DUF7787 domain-containing protein</fullName>
    </recommendedName>
</protein>
<evidence type="ECO:0000259" key="1">
    <source>
        <dbReference type="Pfam" id="PF25042"/>
    </source>
</evidence>
<evidence type="ECO:0000313" key="2">
    <source>
        <dbReference type="EnsemblPlants" id="Kaladp0011s0353.1.v1.1"/>
    </source>
</evidence>
<evidence type="ECO:0000313" key="3">
    <source>
        <dbReference type="Proteomes" id="UP000594263"/>
    </source>
</evidence>
<dbReference type="AlphaFoldDB" id="A0A7N0SWN3"/>
<dbReference type="PANTHER" id="PTHR35096">
    <property type="entry name" value="BNAA08G28570D PROTEIN"/>
    <property type="match status" value="1"/>
</dbReference>
<dbReference type="Proteomes" id="UP000594263">
    <property type="component" value="Unplaced"/>
</dbReference>
<dbReference type="Pfam" id="PF25042">
    <property type="entry name" value="DUF7787"/>
    <property type="match status" value="1"/>
</dbReference>
<dbReference type="EnsemblPlants" id="Kaladp0011s0353.1.v1.1">
    <property type="protein sequence ID" value="Kaladp0011s0353.1.v1.1"/>
    <property type="gene ID" value="Kaladp0011s0353.v1.1"/>
</dbReference>
<sequence length="156" mass="17499">MEARDKSQFTKDFINQMIYANGFAKIHRTRKEELIEAAECSAWMSPSRFTLRESIEPNAPVTAKEANADLSILEWFECCKCRVTSVVSVDPENGRLRPSDQLAVCESEDGLDGDMDVDADDELLCAAGNLVKMKRRKKKVRRKNEISYGSGNTAGM</sequence>
<accession>A0A7N0SWN3</accession>
<name>A0A7N0SWN3_KALFE</name>
<reference evidence="2" key="1">
    <citation type="submission" date="2021-01" db="UniProtKB">
        <authorList>
            <consortium name="EnsemblPlants"/>
        </authorList>
    </citation>
    <scope>IDENTIFICATION</scope>
</reference>
<proteinExistence type="predicted"/>